<keyword evidence="8" id="KW-0479">Metal-binding</keyword>
<keyword evidence="9" id="KW-0378">Hydrolase</keyword>
<dbReference type="Gene3D" id="3.40.630.10">
    <property type="entry name" value="Zn peptidases"/>
    <property type="match status" value="2"/>
</dbReference>
<evidence type="ECO:0000256" key="15">
    <source>
        <dbReference type="NCBIfam" id="TIGR01246"/>
    </source>
</evidence>
<dbReference type="InterPro" id="IPR036264">
    <property type="entry name" value="Bact_exopeptidase_dim_dom"/>
</dbReference>
<comment type="caution">
    <text evidence="17">The sequence shown here is derived from an EMBL/GenBank/DDBJ whole genome shotgun (WGS) entry which is preliminary data.</text>
</comment>
<keyword evidence="13" id="KW-0170">Cobalt</keyword>
<keyword evidence="7" id="KW-0028">Amino-acid biosynthesis</keyword>
<dbReference type="UniPathway" id="UPA00034">
    <property type="reaction ID" value="UER00021"/>
</dbReference>
<comment type="subunit">
    <text evidence="4">Homodimer.</text>
</comment>
<dbReference type="GO" id="GO:0019877">
    <property type="term" value="P:diaminopimelate biosynthetic process"/>
    <property type="evidence" value="ECO:0007669"/>
    <property type="project" value="UniProtKB-KW"/>
</dbReference>
<comment type="cofactor">
    <cofactor evidence="1">
        <name>Zn(2+)</name>
        <dbReference type="ChEBI" id="CHEBI:29105"/>
    </cofactor>
</comment>
<keyword evidence="10" id="KW-0862">Zinc</keyword>
<evidence type="ECO:0000256" key="4">
    <source>
        <dbReference type="ARBA" id="ARBA00011738"/>
    </source>
</evidence>
<evidence type="ECO:0000256" key="11">
    <source>
        <dbReference type="ARBA" id="ARBA00022915"/>
    </source>
</evidence>
<proteinExistence type="inferred from homology"/>
<dbReference type="InterPro" id="IPR002933">
    <property type="entry name" value="Peptidase_M20"/>
</dbReference>
<evidence type="ECO:0000256" key="9">
    <source>
        <dbReference type="ARBA" id="ARBA00022801"/>
    </source>
</evidence>
<evidence type="ECO:0000256" key="8">
    <source>
        <dbReference type="ARBA" id="ARBA00022723"/>
    </source>
</evidence>
<protein>
    <recommendedName>
        <fullName evidence="6 15">Succinyl-diaminopimelate desuccinylase</fullName>
        <ecNumber evidence="5 15">3.5.1.18</ecNumber>
    </recommendedName>
</protein>
<evidence type="ECO:0000256" key="6">
    <source>
        <dbReference type="ARBA" id="ARBA00022391"/>
    </source>
</evidence>
<dbReference type="Gene3D" id="3.30.70.360">
    <property type="match status" value="1"/>
</dbReference>
<dbReference type="Proteomes" id="UP000033452">
    <property type="component" value="Unassembled WGS sequence"/>
</dbReference>
<evidence type="ECO:0000256" key="12">
    <source>
        <dbReference type="ARBA" id="ARBA00023154"/>
    </source>
</evidence>
<evidence type="ECO:0000256" key="1">
    <source>
        <dbReference type="ARBA" id="ARBA00001947"/>
    </source>
</evidence>
<dbReference type="GO" id="GO:0046872">
    <property type="term" value="F:metal ion binding"/>
    <property type="evidence" value="ECO:0007669"/>
    <property type="project" value="UniProtKB-KW"/>
</dbReference>
<keyword evidence="12" id="KW-0457">Lysine biosynthesis</keyword>
<dbReference type="EMBL" id="JXYA01000011">
    <property type="protein sequence ID" value="KJZ11179.1"/>
    <property type="molecule type" value="Genomic_DNA"/>
</dbReference>
<keyword evidence="18" id="KW-1185">Reference proteome</keyword>
<dbReference type="EC" id="3.5.1.18" evidence="5 15"/>
<dbReference type="Pfam" id="PF07687">
    <property type="entry name" value="M20_dimer"/>
    <property type="match status" value="1"/>
</dbReference>
<feature type="domain" description="Peptidase M20 dimerisation" evidence="16">
    <location>
        <begin position="180"/>
        <end position="285"/>
    </location>
</feature>
<keyword evidence="11" id="KW-0220">Diaminopimelate biosynthesis</keyword>
<name>A0A0F4QV13_9GAMM</name>
<gene>
    <name evidence="17" type="ORF">TW77_06350</name>
</gene>
<dbReference type="GO" id="GO:0009089">
    <property type="term" value="P:lysine biosynthetic process via diaminopimelate"/>
    <property type="evidence" value="ECO:0007669"/>
    <property type="project" value="UniProtKB-UniRule"/>
</dbReference>
<dbReference type="GO" id="GO:0006526">
    <property type="term" value="P:L-arginine biosynthetic process"/>
    <property type="evidence" value="ECO:0007669"/>
    <property type="project" value="TreeGrafter"/>
</dbReference>
<evidence type="ECO:0000313" key="17">
    <source>
        <dbReference type="EMBL" id="KJZ11179.1"/>
    </source>
</evidence>
<dbReference type="PANTHER" id="PTHR43808">
    <property type="entry name" value="ACETYLORNITHINE DEACETYLASE"/>
    <property type="match status" value="1"/>
</dbReference>
<comment type="catalytic activity">
    <reaction evidence="14">
        <text>N-succinyl-(2S,6S)-2,6-diaminopimelate + H2O = (2S,6S)-2,6-diaminopimelate + succinate</text>
        <dbReference type="Rhea" id="RHEA:22608"/>
        <dbReference type="ChEBI" id="CHEBI:15377"/>
        <dbReference type="ChEBI" id="CHEBI:30031"/>
        <dbReference type="ChEBI" id="CHEBI:57609"/>
        <dbReference type="ChEBI" id="CHEBI:58087"/>
        <dbReference type="EC" id="3.5.1.18"/>
    </reaction>
</comment>
<dbReference type="NCBIfam" id="NF009557">
    <property type="entry name" value="PRK13009.1"/>
    <property type="match status" value="1"/>
</dbReference>
<dbReference type="SUPFAM" id="SSF53187">
    <property type="entry name" value="Zn-dependent exopeptidases"/>
    <property type="match status" value="1"/>
</dbReference>
<dbReference type="PATRIC" id="fig|43658.5.peg.1335"/>
<dbReference type="PANTHER" id="PTHR43808:SF31">
    <property type="entry name" value="N-ACETYL-L-CITRULLINE DEACETYLASE"/>
    <property type="match status" value="1"/>
</dbReference>
<evidence type="ECO:0000256" key="14">
    <source>
        <dbReference type="ARBA" id="ARBA00051301"/>
    </source>
</evidence>
<dbReference type="InterPro" id="IPR011650">
    <property type="entry name" value="Peptidase_M20_dimer"/>
</dbReference>
<evidence type="ECO:0000256" key="10">
    <source>
        <dbReference type="ARBA" id="ARBA00022833"/>
    </source>
</evidence>
<dbReference type="PROSITE" id="PS00758">
    <property type="entry name" value="ARGE_DAPE_CPG2_1"/>
    <property type="match status" value="1"/>
</dbReference>
<dbReference type="InterPro" id="IPR001261">
    <property type="entry name" value="ArgE/DapE_CS"/>
</dbReference>
<evidence type="ECO:0000256" key="7">
    <source>
        <dbReference type="ARBA" id="ARBA00022605"/>
    </source>
</evidence>
<dbReference type="GO" id="GO:0008777">
    <property type="term" value="F:acetylornithine deacetylase activity"/>
    <property type="evidence" value="ECO:0007669"/>
    <property type="project" value="TreeGrafter"/>
</dbReference>
<sequence>MFVARETDAICYAQRLVAFESVTPSDGGSHQWLRERLEAMGASVEECNRNGVSNLIACIDKGEGMNLAFCGHTDVVPAGNMQKWSFAPFSATLHNGYLYGRGVADMKGAIAAALDALAYWAEDDAVTGKFWMLITSDEEGEAEFGSREIINLLRSRGVTLDYCIVGEPTADRYSGDLIKIGRRGSVSMDIDLYGKSGHVAYPEQGVNAVHKMSQVVAQLAAIDWQDETAEFNGTSLQVTYINSGCWTDNVIPEKTSISLNVRYAPTTDEALITEKVTQVIREIWPHFELKSYRSCVPYHSVSVPLQHRSLIGAAAESIRETVGIECQYSTSGGTSDGRFFQEISHQVIELGLPNKTIHQENERVAVTEIENLAKIYKQLFSKLTHI</sequence>
<organism evidence="17 18">
    <name type="scientific">Pseudoalteromonas rubra</name>
    <dbReference type="NCBI Taxonomy" id="43658"/>
    <lineage>
        <taxon>Bacteria</taxon>
        <taxon>Pseudomonadati</taxon>
        <taxon>Pseudomonadota</taxon>
        <taxon>Gammaproteobacteria</taxon>
        <taxon>Alteromonadales</taxon>
        <taxon>Pseudoalteromonadaceae</taxon>
        <taxon>Pseudoalteromonas</taxon>
    </lineage>
</organism>
<dbReference type="NCBIfam" id="TIGR01246">
    <property type="entry name" value="dapE_proteo"/>
    <property type="match status" value="1"/>
</dbReference>
<dbReference type="AlphaFoldDB" id="A0A0F4QV13"/>
<comment type="pathway">
    <text evidence="2">Amino-acid biosynthesis; L-lysine biosynthesis via DAP pathway; LL-2,6-diaminopimelate from (S)-tetrahydrodipicolinate (succinylase route): step 3/3.</text>
</comment>
<comment type="similarity">
    <text evidence="3">Belongs to the peptidase M20A family. DapE subfamily.</text>
</comment>
<reference evidence="17 18" key="1">
    <citation type="journal article" date="2015" name="BMC Genomics">
        <title>Genome mining reveals unlocked bioactive potential of marine Gram-negative bacteria.</title>
        <authorList>
            <person name="Machado H."/>
            <person name="Sonnenschein E.C."/>
            <person name="Melchiorsen J."/>
            <person name="Gram L."/>
        </authorList>
    </citation>
    <scope>NUCLEOTIDE SEQUENCE [LARGE SCALE GENOMIC DNA]</scope>
    <source>
        <strain evidence="17 18">S2471</strain>
    </source>
</reference>
<evidence type="ECO:0000256" key="3">
    <source>
        <dbReference type="ARBA" id="ARBA00006746"/>
    </source>
</evidence>
<accession>A0A0F4QV13</accession>
<dbReference type="SUPFAM" id="SSF55031">
    <property type="entry name" value="Bacterial exopeptidase dimerisation domain"/>
    <property type="match status" value="1"/>
</dbReference>
<dbReference type="InterPro" id="IPR005941">
    <property type="entry name" value="DapE_proteobac"/>
</dbReference>
<dbReference type="Pfam" id="PF01546">
    <property type="entry name" value="Peptidase_M20"/>
    <property type="match status" value="1"/>
</dbReference>
<evidence type="ECO:0000256" key="5">
    <source>
        <dbReference type="ARBA" id="ARBA00011921"/>
    </source>
</evidence>
<evidence type="ECO:0000313" key="18">
    <source>
        <dbReference type="Proteomes" id="UP000033452"/>
    </source>
</evidence>
<evidence type="ECO:0000259" key="16">
    <source>
        <dbReference type="Pfam" id="PF07687"/>
    </source>
</evidence>
<evidence type="ECO:0000256" key="13">
    <source>
        <dbReference type="ARBA" id="ARBA00023285"/>
    </source>
</evidence>
<dbReference type="InterPro" id="IPR050072">
    <property type="entry name" value="Peptidase_M20A"/>
</dbReference>
<evidence type="ECO:0000256" key="2">
    <source>
        <dbReference type="ARBA" id="ARBA00005130"/>
    </source>
</evidence>
<dbReference type="GO" id="GO:0009014">
    <property type="term" value="F:succinyl-diaminopimelate desuccinylase activity"/>
    <property type="evidence" value="ECO:0007669"/>
    <property type="project" value="UniProtKB-UniRule"/>
</dbReference>